<gene>
    <name evidence="1" type="ORF">PXEA_LOCUS27741</name>
</gene>
<proteinExistence type="predicted"/>
<dbReference type="Proteomes" id="UP000784294">
    <property type="component" value="Unassembled WGS sequence"/>
</dbReference>
<reference evidence="1" key="1">
    <citation type="submission" date="2018-11" db="EMBL/GenBank/DDBJ databases">
        <authorList>
            <consortium name="Pathogen Informatics"/>
        </authorList>
    </citation>
    <scope>NUCLEOTIDE SEQUENCE</scope>
</reference>
<keyword evidence="2" id="KW-1185">Reference proteome</keyword>
<organism evidence="1 2">
    <name type="scientific">Protopolystoma xenopodis</name>
    <dbReference type="NCBI Taxonomy" id="117903"/>
    <lineage>
        <taxon>Eukaryota</taxon>
        <taxon>Metazoa</taxon>
        <taxon>Spiralia</taxon>
        <taxon>Lophotrochozoa</taxon>
        <taxon>Platyhelminthes</taxon>
        <taxon>Monogenea</taxon>
        <taxon>Polyopisthocotylea</taxon>
        <taxon>Polystomatidea</taxon>
        <taxon>Polystomatidae</taxon>
        <taxon>Protopolystoma</taxon>
    </lineage>
</organism>
<evidence type="ECO:0000313" key="1">
    <source>
        <dbReference type="EMBL" id="VEL34301.1"/>
    </source>
</evidence>
<dbReference type="AlphaFoldDB" id="A0A3S5ADN5"/>
<dbReference type="EMBL" id="CAAALY010247378">
    <property type="protein sequence ID" value="VEL34301.1"/>
    <property type="molecule type" value="Genomic_DNA"/>
</dbReference>
<protein>
    <submittedName>
        <fullName evidence="1">Uncharacterized protein</fullName>
    </submittedName>
</protein>
<name>A0A3S5ADN5_9PLAT</name>
<evidence type="ECO:0000313" key="2">
    <source>
        <dbReference type="Proteomes" id="UP000784294"/>
    </source>
</evidence>
<accession>A0A3S5ADN5</accession>
<sequence>MKQTYICYNNRLRGNAAEWLMCQAPILHCHGSTLAGGVDKTDAFLIGFLVDFFIFLTEVCLDAAELLMLEVGVIFHEAYPEDLDLDAGLALDFRLLLRETLVDCFFFVIARVVPRERDKLEELRARLALLKVR</sequence>
<comment type="caution">
    <text evidence="1">The sequence shown here is derived from an EMBL/GenBank/DDBJ whole genome shotgun (WGS) entry which is preliminary data.</text>
</comment>